<dbReference type="EMBL" id="JJMM01000004">
    <property type="protein sequence ID" value="KDR96330.1"/>
    <property type="molecule type" value="Genomic_DNA"/>
</dbReference>
<accession>A0A069RJK5</accession>
<dbReference type="PANTHER" id="PTHR43649">
    <property type="entry name" value="ARABINOSE-BINDING PROTEIN-RELATED"/>
    <property type="match status" value="1"/>
</dbReference>
<keyword evidence="5" id="KW-1185">Reference proteome</keyword>
<evidence type="ECO:0000256" key="3">
    <source>
        <dbReference type="ARBA" id="ARBA00022729"/>
    </source>
</evidence>
<evidence type="ECO:0000313" key="4">
    <source>
        <dbReference type="EMBL" id="KDR96330.1"/>
    </source>
</evidence>
<keyword evidence="2" id="KW-0813">Transport</keyword>
<protein>
    <submittedName>
        <fullName evidence="4">Extracellular solute-binding protein family 1</fullName>
    </submittedName>
</protein>
<proteinExistence type="inferred from homology"/>
<evidence type="ECO:0000256" key="2">
    <source>
        <dbReference type="ARBA" id="ARBA00022448"/>
    </source>
</evidence>
<sequence>MERAGEYILHSKWKIGMSAIMITILLVSFKLENTSTINNGDALGKEYGGISASFKELDIPEGYDIRQFEGMTLSFIVENNISANIFSHESEEFSKVTGINVKTRAMDYETMVKKMNLDFISQSGKYQIIYVDPYQTLNRFHSYLEVLNQYNENPDYPHVMGLGDDFFENQKYVCSYFGKKDSIYSIPFDSTTMIMYYRKDIFEKYRDSFFKEMGYDWTPGTPDFTWKRYCEVAKWIDENVPDNEVKYGSGHMAQEHNSIFCDFSNVLASYGGDYFSDEDISTLGLESFEHVDVLDGKFTRALDMYKDIVKTSAPESVNWNWTDTANAFRNGEIAMMTNWDENYSYIDHDLQSSVRGKVGYSILPYGDERSANIYGGSGIGINRYASEREKKAAWLYIVWATSKDMQLKVLMHPEGGSLPTRKSAYSEVAQKYKMDDNELLSIEDTYLKHVKAVMNAWESQNIYLRPKISSFYEVERVLVKNLHEMVEYDRDSSVVSRDIYKQLEEIRRKEAELVEEDN</sequence>
<keyword evidence="3" id="KW-0732">Signal</keyword>
<comment type="caution">
    <text evidence="4">The sequence shown here is derived from an EMBL/GenBank/DDBJ whole genome shotgun (WGS) entry which is preliminary data.</text>
</comment>
<gene>
    <name evidence="4" type="ORF">CLIT_4c01670</name>
</gene>
<dbReference type="AlphaFoldDB" id="A0A069RJK5"/>
<dbReference type="eggNOG" id="COG1653">
    <property type="taxonomic scope" value="Bacteria"/>
</dbReference>
<dbReference type="PANTHER" id="PTHR43649:SF34">
    <property type="entry name" value="ABC TRANSPORTER PERIPLASMIC-BINDING PROTEIN YCJN-RELATED"/>
    <property type="match status" value="1"/>
</dbReference>
<reference evidence="4 5" key="1">
    <citation type="submission" date="2014-03" db="EMBL/GenBank/DDBJ databases">
        <title>Genome sequence of Clostridium litorale W6, DSM 5388.</title>
        <authorList>
            <person name="Poehlein A."/>
            <person name="Jagirdar A."/>
            <person name="Khonsari B."/>
            <person name="Chibani C.M."/>
            <person name="Gutierrez Gutierrez D.A."/>
            <person name="Davydova E."/>
            <person name="Alghaithi H.S."/>
            <person name="Nair K.P."/>
            <person name="Dhamotharan K."/>
            <person name="Chandran L."/>
            <person name="G W."/>
            <person name="Daniel R."/>
        </authorList>
    </citation>
    <scope>NUCLEOTIDE SEQUENCE [LARGE SCALE GENOMIC DNA]</scope>
    <source>
        <strain evidence="4 5">W6</strain>
    </source>
</reference>
<name>A0A069RJK5_PEPLI</name>
<dbReference type="Pfam" id="PF13416">
    <property type="entry name" value="SBP_bac_8"/>
    <property type="match status" value="1"/>
</dbReference>
<dbReference type="InterPro" id="IPR050490">
    <property type="entry name" value="Bact_solute-bd_prot1"/>
</dbReference>
<organism evidence="4 5">
    <name type="scientific">Peptoclostridium litorale DSM 5388</name>
    <dbReference type="NCBI Taxonomy" id="1121324"/>
    <lineage>
        <taxon>Bacteria</taxon>
        <taxon>Bacillati</taxon>
        <taxon>Bacillota</taxon>
        <taxon>Clostridia</taxon>
        <taxon>Peptostreptococcales</taxon>
        <taxon>Peptoclostridiaceae</taxon>
        <taxon>Peptoclostridium</taxon>
    </lineage>
</organism>
<dbReference type="InterPro" id="IPR006059">
    <property type="entry name" value="SBP"/>
</dbReference>
<dbReference type="STRING" id="1121324.CLIT_4c01670"/>
<dbReference type="SUPFAM" id="SSF53850">
    <property type="entry name" value="Periplasmic binding protein-like II"/>
    <property type="match status" value="1"/>
</dbReference>
<evidence type="ECO:0000256" key="1">
    <source>
        <dbReference type="ARBA" id="ARBA00008520"/>
    </source>
</evidence>
<dbReference type="Proteomes" id="UP000027946">
    <property type="component" value="Unassembled WGS sequence"/>
</dbReference>
<dbReference type="Gene3D" id="3.40.190.10">
    <property type="entry name" value="Periplasmic binding protein-like II"/>
    <property type="match status" value="2"/>
</dbReference>
<comment type="similarity">
    <text evidence="1">Belongs to the bacterial solute-binding protein 1 family.</text>
</comment>
<evidence type="ECO:0000313" key="5">
    <source>
        <dbReference type="Proteomes" id="UP000027946"/>
    </source>
</evidence>